<dbReference type="PANTHER" id="PTHR24291:SF189">
    <property type="entry name" value="CYTOCHROME P450 4C3-RELATED"/>
    <property type="match status" value="1"/>
</dbReference>
<dbReference type="OrthoDB" id="6692864at2759"/>
<dbReference type="InterPro" id="IPR002401">
    <property type="entry name" value="Cyt_P450_E_grp-I"/>
</dbReference>
<sequence>MWAILVVITLLLSIWLQWIHKNRRLLGMAKKIPGPPALPILGNALKFMVQPQEFIKIINDLLMEYGDVLRVWLGTDLNILVSNPEDVKLLLTNNKINVKGPQYKYMADVLGGGILSGSGTPWRKHRKVAAPNYGKRAIENYTDIFNRETDLLLQKYAETPKGEEIDIYKYIVQTTSYIVCQTLMGLTRKEMIELPHLQYLIDESPRLYDIVFDRMTKWYLQLDLVFCLTQYYKQQKKYIRCMLEFSESIVKHRMEKLNFTKQSQKETINIDELTVEDSINSTQLSVIDRFILSEELDPSELLQETFTVFTSSQEATAKITSTVLLMMAFHPECQEKLYTEIVSVVGKKDIPITEDDIKQMPYLDMVFKEVIRLFPIAGLLQRTITEDITISNSTLPAGASLIIPMYHMHRDPKHWQNPDAFDPERFNPENMKTRNPYSYIPFSLGSMDCLGRYFAAKLVKTIVIRFMQNFKLATFQKYEDLRIMISISATTMDGFPAALTRRV</sequence>
<dbReference type="GO" id="GO:0005789">
    <property type="term" value="C:endoplasmic reticulum membrane"/>
    <property type="evidence" value="ECO:0007669"/>
    <property type="project" value="UniProtKB-SubCell"/>
</dbReference>
<dbReference type="GO" id="GO:0016705">
    <property type="term" value="F:oxidoreductase activity, acting on paired donors, with incorporation or reduction of molecular oxygen"/>
    <property type="evidence" value="ECO:0007669"/>
    <property type="project" value="InterPro"/>
</dbReference>
<evidence type="ECO:0000256" key="2">
    <source>
        <dbReference type="ARBA" id="ARBA00003690"/>
    </source>
</evidence>
<comment type="function">
    <text evidence="2">May be involved in the metabolism of insect hormones and in the breakdown of synthetic insecticides.</text>
</comment>
<protein>
    <submittedName>
        <fullName evidence="15">Jg13719 protein</fullName>
    </submittedName>
</protein>
<gene>
    <name evidence="15" type="primary">jg13719</name>
    <name evidence="15" type="ORF">PAEG_LOCUS15935</name>
</gene>
<keyword evidence="7 14" id="KW-0479">Metal-binding</keyword>
<dbReference type="GO" id="GO:0005506">
    <property type="term" value="F:iron ion binding"/>
    <property type="evidence" value="ECO:0007669"/>
    <property type="project" value="InterPro"/>
</dbReference>
<comment type="caution">
    <text evidence="15">The sequence shown here is derived from an EMBL/GenBank/DDBJ whole genome shotgun (WGS) entry which is preliminary data.</text>
</comment>
<keyword evidence="6 14" id="KW-0349">Heme</keyword>
<evidence type="ECO:0000256" key="6">
    <source>
        <dbReference type="ARBA" id="ARBA00022617"/>
    </source>
</evidence>
<dbReference type="EMBL" id="CAKXAJ010025409">
    <property type="protein sequence ID" value="CAH2238911.1"/>
    <property type="molecule type" value="Genomic_DNA"/>
</dbReference>
<evidence type="ECO:0000256" key="1">
    <source>
        <dbReference type="ARBA" id="ARBA00001971"/>
    </source>
</evidence>
<evidence type="ECO:0000313" key="15">
    <source>
        <dbReference type="EMBL" id="CAH2238911.1"/>
    </source>
</evidence>
<keyword evidence="9" id="KW-0492">Microsome</keyword>
<evidence type="ECO:0000256" key="13">
    <source>
        <dbReference type="ARBA" id="ARBA00023136"/>
    </source>
</evidence>
<evidence type="ECO:0000256" key="10">
    <source>
        <dbReference type="ARBA" id="ARBA00023002"/>
    </source>
</evidence>
<dbReference type="PANTHER" id="PTHR24291">
    <property type="entry name" value="CYTOCHROME P450 FAMILY 4"/>
    <property type="match status" value="1"/>
</dbReference>
<keyword evidence="11 14" id="KW-0408">Iron</keyword>
<dbReference type="GO" id="GO:0004497">
    <property type="term" value="F:monooxygenase activity"/>
    <property type="evidence" value="ECO:0007669"/>
    <property type="project" value="UniProtKB-KW"/>
</dbReference>
<dbReference type="InterPro" id="IPR036396">
    <property type="entry name" value="Cyt_P450_sf"/>
</dbReference>
<keyword evidence="16" id="KW-1185">Reference proteome</keyword>
<feature type="binding site" description="axial binding residue" evidence="14">
    <location>
        <position position="449"/>
    </location>
    <ligand>
        <name>heme</name>
        <dbReference type="ChEBI" id="CHEBI:30413"/>
    </ligand>
    <ligandPart>
        <name>Fe</name>
        <dbReference type="ChEBI" id="CHEBI:18248"/>
    </ligandPart>
</feature>
<keyword evidence="10" id="KW-0560">Oxidoreductase</keyword>
<evidence type="ECO:0000256" key="11">
    <source>
        <dbReference type="ARBA" id="ARBA00023004"/>
    </source>
</evidence>
<name>A0A8S4RLD8_9NEOP</name>
<keyword evidence="13" id="KW-0472">Membrane</keyword>
<comment type="similarity">
    <text evidence="5">Belongs to the cytochrome P450 family.</text>
</comment>
<dbReference type="AlphaFoldDB" id="A0A8S4RLD8"/>
<dbReference type="Gene3D" id="1.10.630.10">
    <property type="entry name" value="Cytochrome P450"/>
    <property type="match status" value="1"/>
</dbReference>
<dbReference type="Pfam" id="PF00067">
    <property type="entry name" value="p450"/>
    <property type="match status" value="1"/>
</dbReference>
<evidence type="ECO:0000256" key="14">
    <source>
        <dbReference type="PIRSR" id="PIRSR602401-1"/>
    </source>
</evidence>
<evidence type="ECO:0000256" key="3">
    <source>
        <dbReference type="ARBA" id="ARBA00004174"/>
    </source>
</evidence>
<evidence type="ECO:0000256" key="4">
    <source>
        <dbReference type="ARBA" id="ARBA00004406"/>
    </source>
</evidence>
<dbReference type="PRINTS" id="PR00385">
    <property type="entry name" value="P450"/>
</dbReference>
<comment type="subcellular location">
    <subcellularLocation>
        <location evidence="4">Endoplasmic reticulum membrane</location>
        <topology evidence="4">Peripheral membrane protein</topology>
    </subcellularLocation>
    <subcellularLocation>
        <location evidence="3">Microsome membrane</location>
        <topology evidence="3">Peripheral membrane protein</topology>
    </subcellularLocation>
</comment>
<organism evidence="15 16">
    <name type="scientific">Pararge aegeria aegeria</name>
    <dbReference type="NCBI Taxonomy" id="348720"/>
    <lineage>
        <taxon>Eukaryota</taxon>
        <taxon>Metazoa</taxon>
        <taxon>Ecdysozoa</taxon>
        <taxon>Arthropoda</taxon>
        <taxon>Hexapoda</taxon>
        <taxon>Insecta</taxon>
        <taxon>Pterygota</taxon>
        <taxon>Neoptera</taxon>
        <taxon>Endopterygota</taxon>
        <taxon>Lepidoptera</taxon>
        <taxon>Glossata</taxon>
        <taxon>Ditrysia</taxon>
        <taxon>Papilionoidea</taxon>
        <taxon>Nymphalidae</taxon>
        <taxon>Satyrinae</taxon>
        <taxon>Satyrini</taxon>
        <taxon>Parargina</taxon>
        <taxon>Pararge</taxon>
    </lineage>
</organism>
<accession>A0A8S4RLD8</accession>
<dbReference type="Proteomes" id="UP000838756">
    <property type="component" value="Unassembled WGS sequence"/>
</dbReference>
<dbReference type="PRINTS" id="PR00463">
    <property type="entry name" value="EP450I"/>
</dbReference>
<dbReference type="SUPFAM" id="SSF48264">
    <property type="entry name" value="Cytochrome P450"/>
    <property type="match status" value="1"/>
</dbReference>
<evidence type="ECO:0000256" key="7">
    <source>
        <dbReference type="ARBA" id="ARBA00022723"/>
    </source>
</evidence>
<evidence type="ECO:0000256" key="8">
    <source>
        <dbReference type="ARBA" id="ARBA00022824"/>
    </source>
</evidence>
<evidence type="ECO:0000256" key="9">
    <source>
        <dbReference type="ARBA" id="ARBA00022848"/>
    </source>
</evidence>
<dbReference type="InterPro" id="IPR001128">
    <property type="entry name" value="Cyt_P450"/>
</dbReference>
<evidence type="ECO:0000256" key="12">
    <source>
        <dbReference type="ARBA" id="ARBA00023033"/>
    </source>
</evidence>
<proteinExistence type="inferred from homology"/>
<evidence type="ECO:0000256" key="5">
    <source>
        <dbReference type="ARBA" id="ARBA00010617"/>
    </source>
</evidence>
<keyword evidence="8" id="KW-0256">Endoplasmic reticulum</keyword>
<comment type="cofactor">
    <cofactor evidence="1 14">
        <name>heme</name>
        <dbReference type="ChEBI" id="CHEBI:30413"/>
    </cofactor>
</comment>
<evidence type="ECO:0000313" key="16">
    <source>
        <dbReference type="Proteomes" id="UP000838756"/>
    </source>
</evidence>
<keyword evidence="12" id="KW-0503">Monooxygenase</keyword>
<dbReference type="InterPro" id="IPR050196">
    <property type="entry name" value="Cytochrome_P450_Monoox"/>
</dbReference>
<reference evidence="15" key="1">
    <citation type="submission" date="2022-03" db="EMBL/GenBank/DDBJ databases">
        <authorList>
            <person name="Lindestad O."/>
        </authorList>
    </citation>
    <scope>NUCLEOTIDE SEQUENCE</scope>
</reference>
<dbReference type="GO" id="GO:0020037">
    <property type="term" value="F:heme binding"/>
    <property type="evidence" value="ECO:0007669"/>
    <property type="project" value="InterPro"/>
</dbReference>